<accession>A0A2A3WZH4</accession>
<feature type="DNA-binding region" description="H-T-H motif" evidence="4">
    <location>
        <begin position="34"/>
        <end position="53"/>
    </location>
</feature>
<comment type="caution">
    <text evidence="6">The sequence shown here is derived from an EMBL/GenBank/DDBJ whole genome shotgun (WGS) entry which is preliminary data.</text>
</comment>
<dbReference type="SUPFAM" id="SSF46689">
    <property type="entry name" value="Homeodomain-like"/>
    <property type="match status" value="1"/>
</dbReference>
<evidence type="ECO:0000313" key="7">
    <source>
        <dbReference type="Proteomes" id="UP000218377"/>
    </source>
</evidence>
<feature type="domain" description="HTH tetR-type" evidence="5">
    <location>
        <begin position="11"/>
        <end position="71"/>
    </location>
</feature>
<dbReference type="InterPro" id="IPR011075">
    <property type="entry name" value="TetR_C"/>
</dbReference>
<protein>
    <recommendedName>
        <fullName evidence="5">HTH tetR-type domain-containing protein</fullName>
    </recommendedName>
</protein>
<proteinExistence type="predicted"/>
<gene>
    <name evidence="6" type="ORF">CIK79_00305</name>
</gene>
<dbReference type="PROSITE" id="PS50977">
    <property type="entry name" value="HTH_TETR_2"/>
    <property type="match status" value="1"/>
</dbReference>
<evidence type="ECO:0000256" key="4">
    <source>
        <dbReference type="PROSITE-ProRule" id="PRU00335"/>
    </source>
</evidence>
<dbReference type="EMBL" id="NRGX01000001">
    <property type="protein sequence ID" value="PCC16880.1"/>
    <property type="molecule type" value="Genomic_DNA"/>
</dbReference>
<evidence type="ECO:0000256" key="2">
    <source>
        <dbReference type="ARBA" id="ARBA00023125"/>
    </source>
</evidence>
<evidence type="ECO:0000256" key="3">
    <source>
        <dbReference type="ARBA" id="ARBA00023163"/>
    </source>
</evidence>
<dbReference type="InterPro" id="IPR050109">
    <property type="entry name" value="HTH-type_TetR-like_transc_reg"/>
</dbReference>
<name>A0A2A3WZH4_BREAU</name>
<dbReference type="InterPro" id="IPR036271">
    <property type="entry name" value="Tet_transcr_reg_TetR-rel_C_sf"/>
</dbReference>
<dbReference type="GO" id="GO:0000976">
    <property type="term" value="F:transcription cis-regulatory region binding"/>
    <property type="evidence" value="ECO:0007669"/>
    <property type="project" value="TreeGrafter"/>
</dbReference>
<dbReference type="AlphaFoldDB" id="A0A2A3WZH4"/>
<dbReference type="InterPro" id="IPR001647">
    <property type="entry name" value="HTH_TetR"/>
</dbReference>
<dbReference type="PANTHER" id="PTHR30055:SF148">
    <property type="entry name" value="TETR-FAMILY TRANSCRIPTIONAL REGULATOR"/>
    <property type="match status" value="1"/>
</dbReference>
<keyword evidence="1" id="KW-0805">Transcription regulation</keyword>
<dbReference type="PANTHER" id="PTHR30055">
    <property type="entry name" value="HTH-TYPE TRANSCRIPTIONAL REGULATOR RUTR"/>
    <property type="match status" value="1"/>
</dbReference>
<dbReference type="Pfam" id="PF16859">
    <property type="entry name" value="TetR_C_11"/>
    <property type="match status" value="1"/>
</dbReference>
<dbReference type="Pfam" id="PF00440">
    <property type="entry name" value="TetR_N"/>
    <property type="match status" value="1"/>
</dbReference>
<evidence type="ECO:0000256" key="1">
    <source>
        <dbReference type="ARBA" id="ARBA00023015"/>
    </source>
</evidence>
<organism evidence="6 7">
    <name type="scientific">Brevibacterium aurantiacum</name>
    <dbReference type="NCBI Taxonomy" id="273384"/>
    <lineage>
        <taxon>Bacteria</taxon>
        <taxon>Bacillati</taxon>
        <taxon>Actinomycetota</taxon>
        <taxon>Actinomycetes</taxon>
        <taxon>Micrococcales</taxon>
        <taxon>Brevibacteriaceae</taxon>
        <taxon>Brevibacterium</taxon>
    </lineage>
</organism>
<dbReference type="InterPro" id="IPR009057">
    <property type="entry name" value="Homeodomain-like_sf"/>
</dbReference>
<sequence length="199" mass="22013">MTTNTRRRNNPAISQALFQAAERVMTTEGFSELTVDGLVNEVGTSRPAFYRRYRSIARLALDVILKRYPDAPSSNTGSLRSDLLALQRNDVAMMTSPLLMHNLPALLEAMRTDEAIRQSYLDRFIAPRRRNVADVLAAAIGRGEIAAKNVDSEYICDLLFDPLLSRILLPTQLPVTDVIARQTVTTVLKELGVAKAGQA</sequence>
<evidence type="ECO:0000259" key="5">
    <source>
        <dbReference type="PROSITE" id="PS50977"/>
    </source>
</evidence>
<dbReference type="Gene3D" id="1.10.357.10">
    <property type="entry name" value="Tetracycline Repressor, domain 2"/>
    <property type="match status" value="1"/>
</dbReference>
<evidence type="ECO:0000313" key="6">
    <source>
        <dbReference type="EMBL" id="PCC16880.1"/>
    </source>
</evidence>
<keyword evidence="2 4" id="KW-0238">DNA-binding</keyword>
<dbReference type="Gene3D" id="1.10.10.60">
    <property type="entry name" value="Homeodomain-like"/>
    <property type="match status" value="1"/>
</dbReference>
<keyword evidence="3" id="KW-0804">Transcription</keyword>
<dbReference type="Proteomes" id="UP000218377">
    <property type="component" value="Unassembled WGS sequence"/>
</dbReference>
<dbReference type="GO" id="GO:0003700">
    <property type="term" value="F:DNA-binding transcription factor activity"/>
    <property type="evidence" value="ECO:0007669"/>
    <property type="project" value="TreeGrafter"/>
</dbReference>
<dbReference type="RefSeq" id="WP_096157132.1">
    <property type="nucleotide sequence ID" value="NZ_NRGX01000001.1"/>
</dbReference>
<dbReference type="SUPFAM" id="SSF48498">
    <property type="entry name" value="Tetracyclin repressor-like, C-terminal domain"/>
    <property type="match status" value="1"/>
</dbReference>
<reference evidence="6 7" key="1">
    <citation type="journal article" date="2017" name="Elife">
        <title>Extensive horizontal gene transfer in cheese-associated bacteria.</title>
        <authorList>
            <person name="Bonham K.S."/>
            <person name="Wolfe B.E."/>
            <person name="Dutton R.J."/>
        </authorList>
    </citation>
    <scope>NUCLEOTIDE SEQUENCE [LARGE SCALE GENOMIC DNA]</scope>
    <source>
        <strain evidence="6 7">JB5</strain>
    </source>
</reference>